<dbReference type="Gene3D" id="3.40.50.300">
    <property type="entry name" value="P-loop containing nucleotide triphosphate hydrolases"/>
    <property type="match status" value="1"/>
</dbReference>
<evidence type="ECO:0000256" key="4">
    <source>
        <dbReference type="ARBA" id="ARBA00022840"/>
    </source>
</evidence>
<protein>
    <submittedName>
        <fullName evidence="6">ABC transporter ATP-binding protein</fullName>
    </submittedName>
</protein>
<dbReference type="Pfam" id="PF00005">
    <property type="entry name" value="ABC_tran"/>
    <property type="match status" value="1"/>
</dbReference>
<dbReference type="SUPFAM" id="SSF52540">
    <property type="entry name" value="P-loop containing nucleoside triphosphate hydrolases"/>
    <property type="match status" value="1"/>
</dbReference>
<dbReference type="PANTHER" id="PTHR42711:SF5">
    <property type="entry name" value="ABC TRANSPORTER ATP-BINDING PROTEIN NATA"/>
    <property type="match status" value="1"/>
</dbReference>
<comment type="caution">
    <text evidence="6">The sequence shown here is derived from an EMBL/GenBank/DDBJ whole genome shotgun (WGS) entry which is preliminary data.</text>
</comment>
<organism evidence="6 7">
    <name type="scientific">Candidatus Coproplasma avicola</name>
    <dbReference type="NCBI Taxonomy" id="2840744"/>
    <lineage>
        <taxon>Bacteria</taxon>
        <taxon>Bacillati</taxon>
        <taxon>Bacillota</taxon>
        <taxon>Clostridia</taxon>
        <taxon>Eubacteriales</taxon>
        <taxon>Candidatus Coproplasma</taxon>
    </lineage>
</organism>
<dbReference type="AlphaFoldDB" id="A0A9D1JA20"/>
<proteinExistence type="inferred from homology"/>
<feature type="domain" description="ABC transporter" evidence="5">
    <location>
        <begin position="5"/>
        <end position="217"/>
    </location>
</feature>
<dbReference type="Proteomes" id="UP000823913">
    <property type="component" value="Unassembled WGS sequence"/>
</dbReference>
<evidence type="ECO:0000259" key="5">
    <source>
        <dbReference type="PROSITE" id="PS50893"/>
    </source>
</evidence>
<dbReference type="GO" id="GO:0016887">
    <property type="term" value="F:ATP hydrolysis activity"/>
    <property type="evidence" value="ECO:0007669"/>
    <property type="project" value="InterPro"/>
</dbReference>
<evidence type="ECO:0000313" key="7">
    <source>
        <dbReference type="Proteomes" id="UP000823913"/>
    </source>
</evidence>
<keyword evidence="3" id="KW-0547">Nucleotide-binding</keyword>
<dbReference type="PROSITE" id="PS50893">
    <property type="entry name" value="ABC_TRANSPORTER_2"/>
    <property type="match status" value="1"/>
</dbReference>
<evidence type="ECO:0000256" key="3">
    <source>
        <dbReference type="ARBA" id="ARBA00022741"/>
    </source>
</evidence>
<dbReference type="InterPro" id="IPR027417">
    <property type="entry name" value="P-loop_NTPase"/>
</dbReference>
<evidence type="ECO:0000256" key="2">
    <source>
        <dbReference type="ARBA" id="ARBA00022448"/>
    </source>
</evidence>
<dbReference type="GO" id="GO:0005524">
    <property type="term" value="F:ATP binding"/>
    <property type="evidence" value="ECO:0007669"/>
    <property type="project" value="UniProtKB-KW"/>
</dbReference>
<accession>A0A9D1JA20</accession>
<dbReference type="InterPro" id="IPR003593">
    <property type="entry name" value="AAA+_ATPase"/>
</dbReference>
<sequence>MTAAISVENLTKSYGDHAVLKGVSFEVERGEIFALLGVNGAGKTTTLECIEGLKSRDGGKIQLNGAAGIQLQSSSLPAHIKCAEAVRMFALWNGGRANKQYISALGIDKLAKKQYGALSEGQKRRLHLALALVRDPDILFLDEPTAGLDVEGRVSLHALIRELKNQGKTIILASHDMTEVEQLCDRIAVLREGVIAFGGTVEQLARAVGRTNNVRVTTTGGQYVRKTRAVANEIMTMLGECAARGEEVLAVNTDRGTLEEHFIALSGGVQ</sequence>
<evidence type="ECO:0000256" key="1">
    <source>
        <dbReference type="ARBA" id="ARBA00005417"/>
    </source>
</evidence>
<keyword evidence="2" id="KW-0813">Transport</keyword>
<evidence type="ECO:0000313" key="6">
    <source>
        <dbReference type="EMBL" id="HIR67597.1"/>
    </source>
</evidence>
<gene>
    <name evidence="6" type="ORF">IAB94_06080</name>
</gene>
<dbReference type="PANTHER" id="PTHR42711">
    <property type="entry name" value="ABC TRANSPORTER ATP-BINDING PROTEIN"/>
    <property type="match status" value="1"/>
</dbReference>
<keyword evidence="4 6" id="KW-0067">ATP-binding</keyword>
<name>A0A9D1JA20_9FIRM</name>
<reference evidence="6" key="2">
    <citation type="journal article" date="2021" name="PeerJ">
        <title>Extensive microbial diversity within the chicken gut microbiome revealed by metagenomics and culture.</title>
        <authorList>
            <person name="Gilroy R."/>
            <person name="Ravi A."/>
            <person name="Getino M."/>
            <person name="Pursley I."/>
            <person name="Horton D.L."/>
            <person name="Alikhan N.F."/>
            <person name="Baker D."/>
            <person name="Gharbi K."/>
            <person name="Hall N."/>
            <person name="Watson M."/>
            <person name="Adriaenssens E.M."/>
            <person name="Foster-Nyarko E."/>
            <person name="Jarju S."/>
            <person name="Secka A."/>
            <person name="Antonio M."/>
            <person name="Oren A."/>
            <person name="Chaudhuri R.R."/>
            <person name="La Ragione R."/>
            <person name="Hildebrand F."/>
            <person name="Pallen M.J."/>
        </authorList>
    </citation>
    <scope>NUCLEOTIDE SEQUENCE</scope>
    <source>
        <strain evidence="6">ChiW16-3235</strain>
    </source>
</reference>
<comment type="similarity">
    <text evidence="1">Belongs to the ABC transporter superfamily.</text>
</comment>
<reference evidence="6" key="1">
    <citation type="submission" date="2020-10" db="EMBL/GenBank/DDBJ databases">
        <authorList>
            <person name="Gilroy R."/>
        </authorList>
    </citation>
    <scope>NUCLEOTIDE SEQUENCE</scope>
    <source>
        <strain evidence="6">ChiW16-3235</strain>
    </source>
</reference>
<dbReference type="InterPro" id="IPR003439">
    <property type="entry name" value="ABC_transporter-like_ATP-bd"/>
</dbReference>
<dbReference type="SMART" id="SM00382">
    <property type="entry name" value="AAA"/>
    <property type="match status" value="1"/>
</dbReference>
<dbReference type="InterPro" id="IPR050763">
    <property type="entry name" value="ABC_transporter_ATP-binding"/>
</dbReference>
<dbReference type="EMBL" id="DVHK01000121">
    <property type="protein sequence ID" value="HIR67597.1"/>
    <property type="molecule type" value="Genomic_DNA"/>
</dbReference>
<dbReference type="CDD" id="cd03230">
    <property type="entry name" value="ABC_DR_subfamily_A"/>
    <property type="match status" value="1"/>
</dbReference>